<dbReference type="Proteomes" id="UP001642720">
    <property type="component" value="Unassembled WGS sequence"/>
</dbReference>
<organism evidence="1 2">
    <name type="scientific">Trichoderma ghanense</name>
    <dbReference type="NCBI Taxonomy" id="65468"/>
    <lineage>
        <taxon>Eukaryota</taxon>
        <taxon>Fungi</taxon>
        <taxon>Dikarya</taxon>
        <taxon>Ascomycota</taxon>
        <taxon>Pezizomycotina</taxon>
        <taxon>Sordariomycetes</taxon>
        <taxon>Hypocreomycetidae</taxon>
        <taxon>Hypocreales</taxon>
        <taxon>Hypocreaceae</taxon>
        <taxon>Trichoderma</taxon>
    </lineage>
</organism>
<sequence>MRQQREGKQNSGSRPSPLIFTFFLLVGLAATELRMGRLWAASGSCRINHFHHSSSRLRQPL</sequence>
<dbReference type="EMBL" id="PPTA01000012">
    <property type="protein sequence ID" value="TFA99966.1"/>
    <property type="molecule type" value="Genomic_DNA"/>
</dbReference>
<reference evidence="1 2" key="1">
    <citation type="submission" date="2018-01" db="EMBL/GenBank/DDBJ databases">
        <title>Genome characterization of the sugarcane-associated fungus Trichoderma ghanense CCMA-1212 and their application in lignocelulose bioconversion.</title>
        <authorList>
            <person name="Steindorff A.S."/>
            <person name="Mendes T.D."/>
            <person name="Vilela E.S.D."/>
            <person name="Rodrigues D.S."/>
            <person name="Formighieri E.F."/>
            <person name="Melo I.S."/>
            <person name="Favaro L.C.L."/>
        </authorList>
    </citation>
    <scope>NUCLEOTIDE SEQUENCE [LARGE SCALE GENOMIC DNA]</scope>
    <source>
        <strain evidence="1 2">CCMA-1212</strain>
    </source>
</reference>
<comment type="caution">
    <text evidence="1">The sequence shown here is derived from an EMBL/GenBank/DDBJ whole genome shotgun (WGS) entry which is preliminary data.</text>
</comment>
<name>A0ABY2GWQ3_9HYPO</name>
<gene>
    <name evidence="1" type="ORF">CCMA1212_008002</name>
</gene>
<dbReference type="GeneID" id="300579608"/>
<protein>
    <submittedName>
        <fullName evidence="1">Uncharacterized protein</fullName>
    </submittedName>
</protein>
<dbReference type="RefSeq" id="XP_073556168.1">
    <property type="nucleotide sequence ID" value="XM_073705158.1"/>
</dbReference>
<proteinExistence type="predicted"/>
<evidence type="ECO:0000313" key="1">
    <source>
        <dbReference type="EMBL" id="TFA99966.1"/>
    </source>
</evidence>
<evidence type="ECO:0000313" key="2">
    <source>
        <dbReference type="Proteomes" id="UP001642720"/>
    </source>
</evidence>
<accession>A0ABY2GWQ3</accession>
<keyword evidence="2" id="KW-1185">Reference proteome</keyword>